<dbReference type="Pfam" id="PF25990">
    <property type="entry name" value="Beta-barrel_YknX"/>
    <property type="match status" value="1"/>
</dbReference>
<evidence type="ECO:0000259" key="4">
    <source>
        <dbReference type="Pfam" id="PF25982"/>
    </source>
</evidence>
<dbReference type="RefSeq" id="WP_004426871.1">
    <property type="nucleotide sequence ID" value="NZ_ALPT02000024.1"/>
</dbReference>
<evidence type="ECO:0000313" key="8">
    <source>
        <dbReference type="EMBL" id="THG91468.1"/>
    </source>
</evidence>
<dbReference type="eggNOG" id="COG0845">
    <property type="taxonomic scope" value="Bacteria"/>
</dbReference>
<evidence type="ECO:0000313" key="9">
    <source>
        <dbReference type="Proteomes" id="UP000002754"/>
    </source>
</evidence>
<comment type="caution">
    <text evidence="7">The sequence shown here is derived from an EMBL/GenBank/DDBJ whole genome shotgun (WGS) entry which is preliminary data.</text>
</comment>
<dbReference type="Gene3D" id="2.40.50.100">
    <property type="match status" value="1"/>
</dbReference>
<dbReference type="Pfam" id="PF25982">
    <property type="entry name" value="HH_YknX"/>
    <property type="match status" value="1"/>
</dbReference>
<reference evidence="8 10" key="2">
    <citation type="submission" date="2014-01" db="EMBL/GenBank/DDBJ databases">
        <title>Draft genome sequencing of Bacillus alcalophilus CGMCC 1.3604.</title>
        <authorList>
            <person name="Yang J."/>
            <person name="Diao L."/>
            <person name="Yang S."/>
        </authorList>
    </citation>
    <scope>NUCLEOTIDE SEQUENCE [LARGE SCALE GENOMIC DNA]</scope>
    <source>
        <strain evidence="8 10">CGMCC 1.3604</strain>
    </source>
</reference>
<dbReference type="InterPro" id="IPR058636">
    <property type="entry name" value="Beta-barrel_YknX"/>
</dbReference>
<gene>
    <name evidence="8" type="ORF">AJ85_04615</name>
    <name evidence="7" type="ORF">BALCAV_0208960</name>
</gene>
<dbReference type="Pfam" id="PF25984">
    <property type="entry name" value="BSH_YknX"/>
    <property type="match status" value="1"/>
</dbReference>
<sequence length="412" mass="46944">MSKKKVGLIVTLSVAGVLALGGVGFGAYMALNNSVNAGGEYEEWGEMEPYAMAVSDMMFGMEIYSPYTYSGKVEPEKSERVYYEPERGKILELFVAEGDTVEEGTPLFEYEPLEDYSLELDQLKMSLEMSYMQINRTTKQKERLEKQIKEAETKEEKEMFEEELEQINFDLRVSNLEAGQTQKQIAALEKDDEENANVVVAKQDGIVQTINQDIAEGATNEQTQGPLIQIVSTGSYFIKSQVNEFLLDTLEVGSQVRIMKKVYDGQEWFGTITDVGKLPVGFDEDDQMMDMYYGSNPQSSNYPFTVQIEEHEGLEIGFHVNMEPYTEQEAVSSDGVQIYDWFVVREEEEPYVWKVDENNLAYKQVVELGEENFDMGLVEILSGVSLEDFLVEPFSNVEEGSEVQMYDQFEEY</sequence>
<organism evidence="7 9">
    <name type="scientific">Alkalihalobacillus alcalophilus ATCC 27647 = CGMCC 1.3604</name>
    <dbReference type="NCBI Taxonomy" id="1218173"/>
    <lineage>
        <taxon>Bacteria</taxon>
        <taxon>Bacillati</taxon>
        <taxon>Bacillota</taxon>
        <taxon>Bacilli</taxon>
        <taxon>Bacillales</taxon>
        <taxon>Bacillaceae</taxon>
        <taxon>Alkalihalobacillus</taxon>
    </lineage>
</organism>
<dbReference type="Gene3D" id="1.10.287.470">
    <property type="entry name" value="Helix hairpin bin"/>
    <property type="match status" value="1"/>
</dbReference>
<proteinExistence type="predicted"/>
<feature type="domain" description="YknX-like alpha-helical hairpin" evidence="4">
    <location>
        <begin position="114"/>
        <end position="194"/>
    </location>
</feature>
<keyword evidence="9" id="KW-1185">Reference proteome</keyword>
<dbReference type="AlphaFoldDB" id="A0A094WIN2"/>
<evidence type="ECO:0000256" key="1">
    <source>
        <dbReference type="ARBA" id="ARBA00004196"/>
    </source>
</evidence>
<protein>
    <submittedName>
        <fullName evidence="7">ABC transporter</fullName>
    </submittedName>
</protein>
<dbReference type="GO" id="GO:0030313">
    <property type="term" value="C:cell envelope"/>
    <property type="evidence" value="ECO:0007669"/>
    <property type="project" value="UniProtKB-SubCell"/>
</dbReference>
<evidence type="ECO:0000313" key="10">
    <source>
        <dbReference type="Proteomes" id="UP000297014"/>
    </source>
</evidence>
<keyword evidence="2 3" id="KW-0175">Coiled coil</keyword>
<dbReference type="Proteomes" id="UP000002754">
    <property type="component" value="Unassembled WGS sequence"/>
</dbReference>
<dbReference type="InterPro" id="IPR058639">
    <property type="entry name" value="BSH_YknX-like"/>
</dbReference>
<dbReference type="STRING" id="1218173.BALCAV_0208960"/>
<dbReference type="InterPro" id="IPR050465">
    <property type="entry name" value="UPF0194_transport"/>
</dbReference>
<dbReference type="PANTHER" id="PTHR32347">
    <property type="entry name" value="EFFLUX SYSTEM COMPONENT YKNX-RELATED"/>
    <property type="match status" value="1"/>
</dbReference>
<evidence type="ECO:0000256" key="2">
    <source>
        <dbReference type="ARBA" id="ARBA00023054"/>
    </source>
</evidence>
<accession>A0A094WIN2</accession>
<comment type="subcellular location">
    <subcellularLocation>
        <location evidence="1">Cell envelope</location>
    </subcellularLocation>
</comment>
<dbReference type="EMBL" id="ALPT02000024">
    <property type="protein sequence ID" value="KGA97659.1"/>
    <property type="molecule type" value="Genomic_DNA"/>
</dbReference>
<feature type="coiled-coil region" evidence="3">
    <location>
        <begin position="127"/>
        <end position="170"/>
    </location>
</feature>
<dbReference type="Gene3D" id="2.40.30.170">
    <property type="match status" value="1"/>
</dbReference>
<dbReference type="OrthoDB" id="85226at2"/>
<dbReference type="InterPro" id="IPR058638">
    <property type="entry name" value="HH_YknX-like"/>
</dbReference>
<evidence type="ECO:0000256" key="3">
    <source>
        <dbReference type="SAM" id="Coils"/>
    </source>
</evidence>
<evidence type="ECO:0000259" key="5">
    <source>
        <dbReference type="Pfam" id="PF25984"/>
    </source>
</evidence>
<feature type="domain" description="YknX-like barrel-sandwich hybrid" evidence="5">
    <location>
        <begin position="79"/>
        <end position="231"/>
    </location>
</feature>
<evidence type="ECO:0000259" key="6">
    <source>
        <dbReference type="Pfam" id="PF25990"/>
    </source>
</evidence>
<name>A0A094WIN2_ALKAL</name>
<reference evidence="7 9" key="1">
    <citation type="journal article" date="2014" name="Genome Announc.">
        <title>Draft Genome Sequence of Bacillus alcalophilus AV1934, a Classic Alkaliphile Isolated from Human Feces in 1934.</title>
        <authorList>
            <person name="Attie O."/>
            <person name="Jayaprakash A."/>
            <person name="Shah H."/>
            <person name="Paulsen I.T."/>
            <person name="Morino M."/>
            <person name="Takahashi Y."/>
            <person name="Narumi I."/>
            <person name="Sachidanandam R."/>
            <person name="Satoh K."/>
            <person name="Ito M."/>
            <person name="Krulwich T.A."/>
        </authorList>
    </citation>
    <scope>NUCLEOTIDE SEQUENCE [LARGE SCALE GENOMIC DNA]</scope>
    <source>
        <strain evidence="7 9">AV1934</strain>
    </source>
</reference>
<dbReference type="PANTHER" id="PTHR32347:SF14">
    <property type="entry name" value="EFFLUX SYSTEM COMPONENT YKNX-RELATED"/>
    <property type="match status" value="1"/>
</dbReference>
<dbReference type="Gene3D" id="2.40.420.20">
    <property type="match status" value="1"/>
</dbReference>
<dbReference type="EMBL" id="JALP01000067">
    <property type="protein sequence ID" value="THG91468.1"/>
    <property type="molecule type" value="Genomic_DNA"/>
</dbReference>
<evidence type="ECO:0000313" key="7">
    <source>
        <dbReference type="EMBL" id="KGA97659.1"/>
    </source>
</evidence>
<dbReference type="Proteomes" id="UP000297014">
    <property type="component" value="Unassembled WGS sequence"/>
</dbReference>
<feature type="domain" description="YknX-like beta-barrel" evidence="6">
    <location>
        <begin position="238"/>
        <end position="323"/>
    </location>
</feature>